<gene>
    <name evidence="2" type="ORF">HAX54_017725</name>
</gene>
<comment type="caution">
    <text evidence="2">The sequence shown here is derived from an EMBL/GenBank/DDBJ whole genome shotgun (WGS) entry which is preliminary data.</text>
</comment>
<reference evidence="2 3" key="1">
    <citation type="journal article" date="2021" name="BMC Genomics">
        <title>Datura genome reveals duplications of psychoactive alkaloid biosynthetic genes and high mutation rate following tissue culture.</title>
        <authorList>
            <person name="Rajewski A."/>
            <person name="Carter-House D."/>
            <person name="Stajich J."/>
            <person name="Litt A."/>
        </authorList>
    </citation>
    <scope>NUCLEOTIDE SEQUENCE [LARGE SCALE GENOMIC DNA]</scope>
    <source>
        <strain evidence="2">AR-01</strain>
    </source>
</reference>
<dbReference type="PANTHER" id="PTHR37741:SF1">
    <property type="entry name" value="TRANSMEMBRANE PROTEIN"/>
    <property type="match status" value="1"/>
</dbReference>
<evidence type="ECO:0000313" key="2">
    <source>
        <dbReference type="EMBL" id="MCD7452665.1"/>
    </source>
</evidence>
<keyword evidence="3" id="KW-1185">Reference proteome</keyword>
<feature type="region of interest" description="Disordered" evidence="1">
    <location>
        <begin position="1"/>
        <end position="57"/>
    </location>
</feature>
<evidence type="ECO:0000313" key="3">
    <source>
        <dbReference type="Proteomes" id="UP000823775"/>
    </source>
</evidence>
<organism evidence="2 3">
    <name type="scientific">Datura stramonium</name>
    <name type="common">Jimsonweed</name>
    <name type="synonym">Common thornapple</name>
    <dbReference type="NCBI Taxonomy" id="4076"/>
    <lineage>
        <taxon>Eukaryota</taxon>
        <taxon>Viridiplantae</taxon>
        <taxon>Streptophyta</taxon>
        <taxon>Embryophyta</taxon>
        <taxon>Tracheophyta</taxon>
        <taxon>Spermatophyta</taxon>
        <taxon>Magnoliopsida</taxon>
        <taxon>eudicotyledons</taxon>
        <taxon>Gunneridae</taxon>
        <taxon>Pentapetalae</taxon>
        <taxon>asterids</taxon>
        <taxon>lamiids</taxon>
        <taxon>Solanales</taxon>
        <taxon>Solanaceae</taxon>
        <taxon>Solanoideae</taxon>
        <taxon>Datureae</taxon>
        <taxon>Datura</taxon>
    </lineage>
</organism>
<feature type="compositionally biased region" description="Low complexity" evidence="1">
    <location>
        <begin position="27"/>
        <end position="37"/>
    </location>
</feature>
<evidence type="ECO:0000256" key="1">
    <source>
        <dbReference type="SAM" id="MobiDB-lite"/>
    </source>
</evidence>
<accession>A0ABS8S0N7</accession>
<dbReference type="Proteomes" id="UP000823775">
    <property type="component" value="Unassembled WGS sequence"/>
</dbReference>
<sequence length="129" mass="14359">MASRGESFPAVDAEKELNPQNNKEFQVDSVSSQVASSIEKENLTDKPSAARSEEASEEVVKFPRTSSHVVVTFLDFKPKSRSRFDTIQFNLKRERFRVFEGESGIAAGDVAYRITAEASDVADTVYSLF</sequence>
<name>A0ABS8S0N7_DATST</name>
<protein>
    <submittedName>
        <fullName evidence="2">Uncharacterized protein</fullName>
    </submittedName>
</protein>
<dbReference type="PANTHER" id="PTHR37741">
    <property type="entry name" value="TRANSMEMBRANE PROTEIN"/>
    <property type="match status" value="1"/>
</dbReference>
<proteinExistence type="predicted"/>
<dbReference type="EMBL" id="JACEIK010000218">
    <property type="protein sequence ID" value="MCD7452665.1"/>
    <property type="molecule type" value="Genomic_DNA"/>
</dbReference>